<dbReference type="GO" id="GO:0004316">
    <property type="term" value="F:3-oxoacyl-[acyl-carrier-protein] reductase (NADPH) activity"/>
    <property type="evidence" value="ECO:0007669"/>
    <property type="project" value="UniProtKB-EC"/>
</dbReference>
<proteinExistence type="inferred from homology"/>
<dbReference type="NCBIfam" id="NF005559">
    <property type="entry name" value="PRK07231.1"/>
    <property type="match status" value="1"/>
</dbReference>
<dbReference type="GO" id="GO:0048038">
    <property type="term" value="F:quinone binding"/>
    <property type="evidence" value="ECO:0007669"/>
    <property type="project" value="TreeGrafter"/>
</dbReference>
<keyword evidence="2 3" id="KW-0560">Oxidoreductase</keyword>
<name>B9L6J9_NAUPA</name>
<accession>B9L6J9</accession>
<dbReference type="STRING" id="598659.NAMH_1600"/>
<dbReference type="KEGG" id="nam:NAMH_1600"/>
<evidence type="ECO:0000313" key="4">
    <source>
        <dbReference type="Proteomes" id="UP000000448"/>
    </source>
</evidence>
<evidence type="ECO:0000256" key="2">
    <source>
        <dbReference type="ARBA" id="ARBA00023002"/>
    </source>
</evidence>
<organism evidence="3 4">
    <name type="scientific">Nautilia profundicola (strain ATCC BAA-1463 / DSM 18972 / AmH)</name>
    <dbReference type="NCBI Taxonomy" id="598659"/>
    <lineage>
        <taxon>Bacteria</taxon>
        <taxon>Pseudomonadati</taxon>
        <taxon>Campylobacterota</taxon>
        <taxon>Epsilonproteobacteria</taxon>
        <taxon>Nautiliales</taxon>
        <taxon>Nautiliaceae</taxon>
        <taxon>Nautilia</taxon>
    </lineage>
</organism>
<dbReference type="Pfam" id="PF13561">
    <property type="entry name" value="adh_short_C2"/>
    <property type="match status" value="1"/>
</dbReference>
<dbReference type="OrthoDB" id="9804774at2"/>
<dbReference type="HOGENOM" id="CLU_010194_1_2_7"/>
<dbReference type="RefSeq" id="WP_015902383.1">
    <property type="nucleotide sequence ID" value="NC_012115.1"/>
</dbReference>
<dbReference type="EC" id="1.1.1.100" evidence="3"/>
<protein>
    <submittedName>
        <fullName evidence="3">3-oxoacyl-[acyl-carrier-protein] reductase</fullName>
        <ecNumber evidence="3">1.1.1.100</ecNumber>
    </submittedName>
</protein>
<sequence length="243" mass="26393">MLKGKTAVITGASSGIGLATARLFSKNGAFVILVSKNLEKLEKATEDIDRKALFDTDLSKYDEVKSLFSNIRKVTKNIDILVNNAGIIHSSMFMMTNDKTIKEVFEINTFSQMYMAQFASKIMLRQKNGSIINVSSIMGVEGAKGHVAYSASKSALIGFTKSLAKELAPFIRVNAVIPGVVDTPLLDNLDNDAKEKLSSQILLKRLATPDDIAKSILFLASDMSNYITSTVLEVDGGLCSIEI</sequence>
<comment type="similarity">
    <text evidence="1">Belongs to the short-chain dehydrogenases/reductases (SDR) family.</text>
</comment>
<dbReference type="InterPro" id="IPR020904">
    <property type="entry name" value="Sc_DH/Rdtase_CS"/>
</dbReference>
<dbReference type="PANTHER" id="PTHR42760:SF133">
    <property type="entry name" value="3-OXOACYL-[ACYL-CARRIER-PROTEIN] REDUCTASE"/>
    <property type="match status" value="1"/>
</dbReference>
<dbReference type="EMBL" id="CP001279">
    <property type="protein sequence ID" value="ACM93331.1"/>
    <property type="molecule type" value="Genomic_DNA"/>
</dbReference>
<evidence type="ECO:0000313" key="3">
    <source>
        <dbReference type="EMBL" id="ACM93331.1"/>
    </source>
</evidence>
<dbReference type="PROSITE" id="PS00061">
    <property type="entry name" value="ADH_SHORT"/>
    <property type="match status" value="1"/>
</dbReference>
<gene>
    <name evidence="3" type="ordered locus">NAMH_1600</name>
</gene>
<dbReference type="PANTHER" id="PTHR42760">
    <property type="entry name" value="SHORT-CHAIN DEHYDROGENASES/REDUCTASES FAMILY MEMBER"/>
    <property type="match status" value="1"/>
</dbReference>
<dbReference type="InterPro" id="IPR036291">
    <property type="entry name" value="NAD(P)-bd_dom_sf"/>
</dbReference>
<dbReference type="GO" id="GO:0006633">
    <property type="term" value="P:fatty acid biosynthetic process"/>
    <property type="evidence" value="ECO:0007669"/>
    <property type="project" value="TreeGrafter"/>
</dbReference>
<reference evidence="3 4" key="1">
    <citation type="journal article" date="2009" name="PLoS Genet.">
        <title>Adaptations to submarine hydrothermal environments exemplified by the genome of Nautilia profundicola.</title>
        <authorList>
            <person name="Campbell B.J."/>
            <person name="Smith J.L."/>
            <person name="Hanson T.E."/>
            <person name="Klotz M.G."/>
            <person name="Stein L.Y."/>
            <person name="Lee C.K."/>
            <person name="Wu D."/>
            <person name="Robinson J.M."/>
            <person name="Khouri H.M."/>
            <person name="Eisen J.A."/>
            <person name="Cary S.C."/>
        </authorList>
    </citation>
    <scope>NUCLEOTIDE SEQUENCE [LARGE SCALE GENOMIC DNA]</scope>
    <source>
        <strain evidence="4">ATCC BAA-1463 / DSM 18972 / AmH</strain>
    </source>
</reference>
<dbReference type="PRINTS" id="PR00081">
    <property type="entry name" value="GDHRDH"/>
</dbReference>
<dbReference type="Gene3D" id="3.40.50.720">
    <property type="entry name" value="NAD(P)-binding Rossmann-like Domain"/>
    <property type="match status" value="1"/>
</dbReference>
<dbReference type="SUPFAM" id="SSF51735">
    <property type="entry name" value="NAD(P)-binding Rossmann-fold domains"/>
    <property type="match status" value="1"/>
</dbReference>
<dbReference type="AlphaFoldDB" id="B9L6J9"/>
<dbReference type="Proteomes" id="UP000000448">
    <property type="component" value="Chromosome"/>
</dbReference>
<evidence type="ECO:0000256" key="1">
    <source>
        <dbReference type="ARBA" id="ARBA00006484"/>
    </source>
</evidence>
<dbReference type="PRINTS" id="PR00080">
    <property type="entry name" value="SDRFAMILY"/>
</dbReference>
<dbReference type="FunFam" id="3.40.50.720:FF:000084">
    <property type="entry name" value="Short-chain dehydrogenase reductase"/>
    <property type="match status" value="1"/>
</dbReference>
<keyword evidence="4" id="KW-1185">Reference proteome</keyword>
<dbReference type="InterPro" id="IPR002347">
    <property type="entry name" value="SDR_fam"/>
</dbReference>
<dbReference type="eggNOG" id="COG1028">
    <property type="taxonomic scope" value="Bacteria"/>
</dbReference>